<feature type="domain" description="DNA mismatch repair proteins mutS family" evidence="11">
    <location>
        <begin position="781"/>
        <end position="797"/>
    </location>
</feature>
<dbReference type="CDD" id="cd03284">
    <property type="entry name" value="ABC_MutS1"/>
    <property type="match status" value="1"/>
</dbReference>
<evidence type="ECO:0000256" key="8">
    <source>
        <dbReference type="ARBA" id="ARBA00024647"/>
    </source>
</evidence>
<evidence type="ECO:0000256" key="3">
    <source>
        <dbReference type="ARBA" id="ARBA00022741"/>
    </source>
</evidence>
<dbReference type="PROSITE" id="PS00486">
    <property type="entry name" value="DNA_MISMATCH_REPAIR_2"/>
    <property type="match status" value="1"/>
</dbReference>
<dbReference type="GO" id="GO:0003684">
    <property type="term" value="F:damaged DNA binding"/>
    <property type="evidence" value="ECO:0007669"/>
    <property type="project" value="UniProtKB-UniRule"/>
</dbReference>
<reference evidence="12 13" key="1">
    <citation type="submission" date="2018-06" db="EMBL/GenBank/DDBJ databases">
        <authorList>
            <consortium name="Pathogen Informatics"/>
            <person name="Doyle S."/>
        </authorList>
    </citation>
    <scope>NUCLEOTIDE SEQUENCE [LARGE SCALE GENOMIC DNA]</scope>
    <source>
        <strain evidence="12 13">NCTC10894</strain>
    </source>
</reference>
<organism evidence="12 13">
    <name type="scientific">Ralstonia mannitolilytica</name>
    <dbReference type="NCBI Taxonomy" id="105219"/>
    <lineage>
        <taxon>Bacteria</taxon>
        <taxon>Pseudomonadati</taxon>
        <taxon>Pseudomonadota</taxon>
        <taxon>Betaproteobacteria</taxon>
        <taxon>Burkholderiales</taxon>
        <taxon>Burkholderiaceae</taxon>
        <taxon>Ralstonia</taxon>
    </lineage>
</organism>
<gene>
    <name evidence="9 12" type="primary">mutS</name>
    <name evidence="12" type="ORF">NCTC10894_02061</name>
</gene>
<dbReference type="Pfam" id="PF00488">
    <property type="entry name" value="MutS_V"/>
    <property type="match status" value="1"/>
</dbReference>
<dbReference type="Gene3D" id="3.30.420.110">
    <property type="entry name" value="MutS, connector domain"/>
    <property type="match status" value="1"/>
</dbReference>
<dbReference type="SUPFAM" id="SSF48334">
    <property type="entry name" value="DNA repair protein MutS, domain III"/>
    <property type="match status" value="1"/>
</dbReference>
<keyword evidence="7 9" id="KW-0234">DNA repair</keyword>
<dbReference type="PANTHER" id="PTHR11361">
    <property type="entry name" value="DNA MISMATCH REPAIR PROTEIN MUTS FAMILY MEMBER"/>
    <property type="match status" value="1"/>
</dbReference>
<evidence type="ECO:0000256" key="5">
    <source>
        <dbReference type="ARBA" id="ARBA00022840"/>
    </source>
</evidence>
<dbReference type="FunFam" id="3.40.1170.10:FF:000001">
    <property type="entry name" value="DNA mismatch repair protein MutS"/>
    <property type="match status" value="1"/>
</dbReference>
<dbReference type="Pfam" id="PF01624">
    <property type="entry name" value="MutS_I"/>
    <property type="match status" value="1"/>
</dbReference>
<dbReference type="Gene3D" id="3.40.50.300">
    <property type="entry name" value="P-loop containing nucleotide triphosphate hydrolases"/>
    <property type="match status" value="1"/>
</dbReference>
<evidence type="ECO:0000256" key="1">
    <source>
        <dbReference type="ARBA" id="ARBA00006271"/>
    </source>
</evidence>
<comment type="caution">
    <text evidence="12">The sequence shown here is derived from an EMBL/GenBank/DDBJ whole genome shotgun (WGS) entry which is preliminary data.</text>
</comment>
<dbReference type="NCBIfam" id="NF003810">
    <property type="entry name" value="PRK05399.1"/>
    <property type="match status" value="1"/>
</dbReference>
<evidence type="ECO:0000313" key="13">
    <source>
        <dbReference type="Proteomes" id="UP000255008"/>
    </source>
</evidence>
<dbReference type="InterPro" id="IPR017261">
    <property type="entry name" value="DNA_mismatch_repair_MutS/MSH"/>
</dbReference>
<evidence type="ECO:0000256" key="9">
    <source>
        <dbReference type="HAMAP-Rule" id="MF_00096"/>
    </source>
</evidence>
<keyword evidence="5 9" id="KW-0067">ATP-binding</keyword>
<dbReference type="PIRSF" id="PIRSF037677">
    <property type="entry name" value="DNA_mis_repair_Msh6"/>
    <property type="match status" value="1"/>
</dbReference>
<feature type="binding site" evidence="9">
    <location>
        <begin position="707"/>
        <end position="714"/>
    </location>
    <ligand>
        <name>ATP</name>
        <dbReference type="ChEBI" id="CHEBI:30616"/>
    </ligand>
</feature>
<keyword evidence="4 9" id="KW-0227">DNA damage</keyword>
<dbReference type="InterPro" id="IPR007695">
    <property type="entry name" value="DNA_mismatch_repair_MutS-lik_N"/>
</dbReference>
<dbReference type="InterPro" id="IPR005748">
    <property type="entry name" value="DNA_mismatch_repair_MutS"/>
</dbReference>
<dbReference type="GO" id="GO:0005524">
    <property type="term" value="F:ATP binding"/>
    <property type="evidence" value="ECO:0007669"/>
    <property type="project" value="UniProtKB-UniRule"/>
</dbReference>
<dbReference type="InterPro" id="IPR007860">
    <property type="entry name" value="DNA_mmatch_repair_MutS_con_dom"/>
</dbReference>
<dbReference type="InterPro" id="IPR007696">
    <property type="entry name" value="DNA_mismatch_repair_MutS_core"/>
</dbReference>
<dbReference type="FunFam" id="1.10.1420.10:FF:000001">
    <property type="entry name" value="DNA mismatch repair protein MutS"/>
    <property type="match status" value="1"/>
</dbReference>
<dbReference type="Pfam" id="PF05192">
    <property type="entry name" value="MutS_III"/>
    <property type="match status" value="1"/>
</dbReference>
<comment type="similarity">
    <text evidence="1 9 10">Belongs to the DNA mismatch repair MutS family.</text>
</comment>
<dbReference type="Proteomes" id="UP000255008">
    <property type="component" value="Unassembled WGS sequence"/>
</dbReference>
<dbReference type="SUPFAM" id="SSF55271">
    <property type="entry name" value="DNA repair protein MutS, domain I"/>
    <property type="match status" value="1"/>
</dbReference>
<dbReference type="PANTHER" id="PTHR11361:SF34">
    <property type="entry name" value="DNA MISMATCH REPAIR PROTEIN MSH1, MITOCHONDRIAL"/>
    <property type="match status" value="1"/>
</dbReference>
<keyword evidence="6 9" id="KW-0238">DNA-binding</keyword>
<dbReference type="EMBL" id="UGVE01000001">
    <property type="protein sequence ID" value="SUD97697.1"/>
    <property type="molecule type" value="Genomic_DNA"/>
</dbReference>
<evidence type="ECO:0000256" key="2">
    <source>
        <dbReference type="ARBA" id="ARBA00021982"/>
    </source>
</evidence>
<accession>A0AAJ4ZLK6</accession>
<dbReference type="Pfam" id="PF05190">
    <property type="entry name" value="MutS_IV"/>
    <property type="match status" value="1"/>
</dbReference>
<dbReference type="InterPro" id="IPR016151">
    <property type="entry name" value="DNA_mismatch_repair_MutS_N"/>
</dbReference>
<dbReference type="SMART" id="SM00534">
    <property type="entry name" value="MUTSac"/>
    <property type="match status" value="1"/>
</dbReference>
<dbReference type="InterPro" id="IPR000432">
    <property type="entry name" value="DNA_mismatch_repair_MutS_C"/>
</dbReference>
<proteinExistence type="inferred from homology"/>
<dbReference type="GO" id="GO:0006298">
    <property type="term" value="P:mismatch repair"/>
    <property type="evidence" value="ECO:0007669"/>
    <property type="project" value="UniProtKB-UniRule"/>
</dbReference>
<dbReference type="GO" id="GO:0005829">
    <property type="term" value="C:cytosol"/>
    <property type="evidence" value="ECO:0007669"/>
    <property type="project" value="TreeGrafter"/>
</dbReference>
<name>A0AAJ4ZLK6_9RALS</name>
<dbReference type="NCBIfam" id="TIGR01070">
    <property type="entry name" value="mutS1"/>
    <property type="match status" value="1"/>
</dbReference>
<evidence type="ECO:0000256" key="10">
    <source>
        <dbReference type="RuleBase" id="RU003756"/>
    </source>
</evidence>
<evidence type="ECO:0000313" key="12">
    <source>
        <dbReference type="EMBL" id="SUD97697.1"/>
    </source>
</evidence>
<dbReference type="InterPro" id="IPR036678">
    <property type="entry name" value="MutS_con_dom_sf"/>
</dbReference>
<dbReference type="Pfam" id="PF05188">
    <property type="entry name" value="MutS_II"/>
    <property type="match status" value="1"/>
</dbReference>
<dbReference type="SUPFAM" id="SSF52540">
    <property type="entry name" value="P-loop containing nucleoside triphosphate hydrolases"/>
    <property type="match status" value="1"/>
</dbReference>
<sequence>MCGRALPWVEGSRRTNGTAGAVLERFGRERPHPQVGDDASGTLQKPVAHLCNNCAIPDSTPGARPPDRTPRLRLYLHRMAEHSAPALEIDPKYGPFDKHTPMMQQYLRLKAGHPNTLVFYRMGDFYELFFEDAEKAARLLDITLTARGSSNGMPIRMAGVPFHAVEQYLAKLVKLGESVAICEQIGDPATTKGPVERKVVRVVTPGTLTDAALLSDKVNNHLLAIAHVPGKRGAAPLIGLAWLNLVGGELRVMECSPDQLERELERIRPAEVLADDATLNTIQYDAARTRLPDWHFDVDAGARRLREQLGVTSLVAFGAETLTAALAAAGALLNYAAATQGQSLRHVIGLTVEHESEFIGLDTATRRNLELTETLRGQESPTLFSLLDTCSTSMGSRLLRHWLHHPLRERAVPQARQQAIEVLLGSDWRTLRATLRTLSDVERITGRLALLSARPRDLSSLRDTLARLPEIREALPQSDAAPLLAELRAALAVPEDAHALLQRAVMAEPAAMVRDGGVIARGYDADLDELRDISENCGQFLVDLEARERERTGIANLRVEYNRVHGFYIEVTNGQADKVPDDYRRRQTLKNAERYITPELKAFEDKALSAQDRALSREKLLYEELLQKLLPHLAEFKRIAAALAQADVLATLAERAHALSWSRPTLTDVPGIELTRARHPVVEQQVEQFVANDCVLQDTRKLLLITGPNMGGKSTFMRQTALVVLLAYVGAFVPAEAATIGPIDRIFTRIGAADDLAGGRSTFMVEMTEAAAILHRATPNSLVLMDEIGRGTSTFDGLALAWAIARHLLSHNRSHTLFATHYFELTQLPQEFAQAANVHLSAVEHGDGIVFLHAVQEGPASQSYGLQVAQLAGVPQAVIRAARKRLAWLEQHSADTGATPQLDLFALAECPDDEDDAASTEAPDTALAEALAGLDPDDMTPREALDALYRLKALAGSGAG</sequence>
<dbReference type="Gene3D" id="6.10.140.430">
    <property type="match status" value="1"/>
</dbReference>
<dbReference type="InterPro" id="IPR045076">
    <property type="entry name" value="MutS"/>
</dbReference>
<evidence type="ECO:0000259" key="11">
    <source>
        <dbReference type="PROSITE" id="PS00486"/>
    </source>
</evidence>
<dbReference type="GO" id="GO:0030983">
    <property type="term" value="F:mismatched DNA binding"/>
    <property type="evidence" value="ECO:0007669"/>
    <property type="project" value="InterPro"/>
</dbReference>
<protein>
    <recommendedName>
        <fullName evidence="2 9">DNA mismatch repair protein MutS</fullName>
    </recommendedName>
</protein>
<dbReference type="SMART" id="SM00533">
    <property type="entry name" value="MUTSd"/>
    <property type="match status" value="1"/>
</dbReference>
<dbReference type="SUPFAM" id="SSF53150">
    <property type="entry name" value="DNA repair protein MutS, domain II"/>
    <property type="match status" value="1"/>
</dbReference>
<dbReference type="Gene3D" id="3.40.1170.10">
    <property type="entry name" value="DNA repair protein MutS, domain I"/>
    <property type="match status" value="1"/>
</dbReference>
<evidence type="ECO:0000256" key="4">
    <source>
        <dbReference type="ARBA" id="ARBA00022763"/>
    </source>
</evidence>
<dbReference type="AlphaFoldDB" id="A0AAJ4ZLK6"/>
<dbReference type="InterPro" id="IPR007861">
    <property type="entry name" value="DNA_mismatch_repair_MutS_clamp"/>
</dbReference>
<dbReference type="GO" id="GO:0140664">
    <property type="term" value="F:ATP-dependent DNA damage sensor activity"/>
    <property type="evidence" value="ECO:0007669"/>
    <property type="project" value="InterPro"/>
</dbReference>
<evidence type="ECO:0000256" key="7">
    <source>
        <dbReference type="ARBA" id="ARBA00023204"/>
    </source>
</evidence>
<dbReference type="HAMAP" id="MF_00096">
    <property type="entry name" value="MutS"/>
    <property type="match status" value="1"/>
</dbReference>
<keyword evidence="3 9" id="KW-0547">Nucleotide-binding</keyword>
<evidence type="ECO:0000256" key="6">
    <source>
        <dbReference type="ARBA" id="ARBA00023125"/>
    </source>
</evidence>
<dbReference type="Gene3D" id="1.10.1420.10">
    <property type="match status" value="2"/>
</dbReference>
<comment type="function">
    <text evidence="8 9">This protein is involved in the repair of mismatches in DNA. It is possible that it carries out the mismatch recognition step. This protein has a weak ATPase activity.</text>
</comment>
<dbReference type="InterPro" id="IPR036187">
    <property type="entry name" value="DNA_mismatch_repair_MutS_sf"/>
</dbReference>
<dbReference type="InterPro" id="IPR027417">
    <property type="entry name" value="P-loop_NTPase"/>
</dbReference>